<name>A0A0T6B8G8_9SCAR</name>
<dbReference type="AlphaFoldDB" id="A0A0T6B8G8"/>
<dbReference type="EMBL" id="LJIG01009199">
    <property type="protein sequence ID" value="KRT83557.1"/>
    <property type="molecule type" value="Genomic_DNA"/>
</dbReference>
<accession>A0A0T6B8G8</accession>
<protein>
    <submittedName>
        <fullName evidence="1">Uncharacterized protein</fullName>
    </submittedName>
</protein>
<keyword evidence="2" id="KW-1185">Reference proteome</keyword>
<proteinExistence type="predicted"/>
<reference evidence="1 2" key="1">
    <citation type="submission" date="2015-09" db="EMBL/GenBank/DDBJ databases">
        <title>Draft genome of the scarab beetle Oryctes borbonicus.</title>
        <authorList>
            <person name="Meyer J.M."/>
            <person name="Markov G.V."/>
            <person name="Baskaran P."/>
            <person name="Herrmann M."/>
            <person name="Sommer R.J."/>
            <person name="Roedelsperger C."/>
        </authorList>
    </citation>
    <scope>NUCLEOTIDE SEQUENCE [LARGE SCALE GENOMIC DNA]</scope>
    <source>
        <strain evidence="1">OB123</strain>
        <tissue evidence="1">Whole animal</tissue>
    </source>
</reference>
<evidence type="ECO:0000313" key="2">
    <source>
        <dbReference type="Proteomes" id="UP000051574"/>
    </source>
</evidence>
<comment type="caution">
    <text evidence="1">The sequence shown here is derived from an EMBL/GenBank/DDBJ whole genome shotgun (WGS) entry which is preliminary data.</text>
</comment>
<evidence type="ECO:0000313" key="1">
    <source>
        <dbReference type="EMBL" id="KRT83557.1"/>
    </source>
</evidence>
<dbReference type="OrthoDB" id="10065579at2759"/>
<organism evidence="1 2">
    <name type="scientific">Oryctes borbonicus</name>
    <dbReference type="NCBI Taxonomy" id="1629725"/>
    <lineage>
        <taxon>Eukaryota</taxon>
        <taxon>Metazoa</taxon>
        <taxon>Ecdysozoa</taxon>
        <taxon>Arthropoda</taxon>
        <taxon>Hexapoda</taxon>
        <taxon>Insecta</taxon>
        <taxon>Pterygota</taxon>
        <taxon>Neoptera</taxon>
        <taxon>Endopterygota</taxon>
        <taxon>Coleoptera</taxon>
        <taxon>Polyphaga</taxon>
        <taxon>Scarabaeiformia</taxon>
        <taxon>Scarabaeidae</taxon>
        <taxon>Dynastinae</taxon>
        <taxon>Oryctes</taxon>
    </lineage>
</organism>
<gene>
    <name evidence="1" type="ORF">AMK59_4582</name>
</gene>
<sequence length="112" mass="13151">MQRGCKYDQMTMRKFQTCVFNSFRVVAFIYTPEETIETIDISRDSGDAVLIDYLERGSTIIGAYYAPLRDQLKCAIQVKRPYLVKKEVLFHHLNPPVYMYHVVAAKLHELRF</sequence>
<dbReference type="Proteomes" id="UP000051574">
    <property type="component" value="Unassembled WGS sequence"/>
</dbReference>